<organism evidence="2 3">
    <name type="scientific">Seminavis robusta</name>
    <dbReference type="NCBI Taxonomy" id="568900"/>
    <lineage>
        <taxon>Eukaryota</taxon>
        <taxon>Sar</taxon>
        <taxon>Stramenopiles</taxon>
        <taxon>Ochrophyta</taxon>
        <taxon>Bacillariophyta</taxon>
        <taxon>Bacillariophyceae</taxon>
        <taxon>Bacillariophycidae</taxon>
        <taxon>Naviculales</taxon>
        <taxon>Naviculaceae</taxon>
        <taxon>Seminavis</taxon>
    </lineage>
</organism>
<accession>A0A9N8HYP0</accession>
<feature type="region of interest" description="Disordered" evidence="1">
    <location>
        <begin position="112"/>
        <end position="173"/>
    </location>
</feature>
<dbReference type="OrthoDB" id="3046222at2759"/>
<evidence type="ECO:0000256" key="1">
    <source>
        <dbReference type="SAM" id="MobiDB-lite"/>
    </source>
</evidence>
<protein>
    <submittedName>
        <fullName evidence="2">Uncharacterized protein</fullName>
    </submittedName>
</protein>
<evidence type="ECO:0000313" key="2">
    <source>
        <dbReference type="EMBL" id="CAB9527653.1"/>
    </source>
</evidence>
<keyword evidence="3" id="KW-1185">Reference proteome</keyword>
<evidence type="ECO:0000313" key="3">
    <source>
        <dbReference type="Proteomes" id="UP001153069"/>
    </source>
</evidence>
<dbReference type="AlphaFoldDB" id="A0A9N8HYP0"/>
<reference evidence="2" key="1">
    <citation type="submission" date="2020-06" db="EMBL/GenBank/DDBJ databases">
        <authorList>
            <consortium name="Plant Systems Biology data submission"/>
        </authorList>
    </citation>
    <scope>NUCLEOTIDE SEQUENCE</scope>
    <source>
        <strain evidence="2">D6</strain>
    </source>
</reference>
<name>A0A9N8HYP0_9STRA</name>
<proteinExistence type="predicted"/>
<dbReference type="EMBL" id="CAICTM010002037">
    <property type="protein sequence ID" value="CAB9527653.1"/>
    <property type="molecule type" value="Genomic_DNA"/>
</dbReference>
<gene>
    <name evidence="2" type="ORF">SEMRO_2039_G312140.1</name>
</gene>
<dbReference type="Proteomes" id="UP001153069">
    <property type="component" value="Unassembled WGS sequence"/>
</dbReference>
<sequence>MQELKPGQFDQFEKVVTKFLLRFPELKPFLLWYLHVHRAPSTFPACRSLSPDQEERFGRITNNTNAQESLGKQWQNMKHRPNAKLGINEAVLQSYRFVTMLESNRRLVESGMSSKYNMFPRPKASTPKKRRHKNDGRAPDTSTALLGSKSKRSSTGRSGSKSKRAKNASSVVVTGPTKEEIQRLYHLAGTLGECDFYCGFGWGTGGFTNTCPLDSLWGLFVKLSICEVNLKPLPELKDPQSLVSRTFKLASDLGTPTATDVIRRMIVSEVYNAKHLPVTISGKINLFSSLDALLNDADYDRMTKVTPLLESFQFQYTEMETCSSGDQCTRRAALGGSRSPVPVQRKDGKLRSTTKLVYNTTPYQ</sequence>
<feature type="compositionally biased region" description="Basic residues" evidence="1">
    <location>
        <begin position="149"/>
        <end position="166"/>
    </location>
</feature>
<comment type="caution">
    <text evidence="2">The sequence shown here is derived from an EMBL/GenBank/DDBJ whole genome shotgun (WGS) entry which is preliminary data.</text>
</comment>